<gene>
    <name evidence="1" type="ORF">ISP19_17080</name>
</gene>
<dbReference type="RefSeq" id="WP_204683627.1">
    <property type="nucleotide sequence ID" value="NZ_BSNR01000007.1"/>
</dbReference>
<organism evidence="1 2">
    <name type="scientific">Dyella flava</name>
    <dbReference type="NCBI Taxonomy" id="1920170"/>
    <lineage>
        <taxon>Bacteria</taxon>
        <taxon>Pseudomonadati</taxon>
        <taxon>Pseudomonadota</taxon>
        <taxon>Gammaproteobacteria</taxon>
        <taxon>Lysobacterales</taxon>
        <taxon>Rhodanobacteraceae</taxon>
        <taxon>Dyella</taxon>
    </lineage>
</organism>
<reference evidence="1" key="1">
    <citation type="submission" date="2020-10" db="EMBL/GenBank/DDBJ databases">
        <title>Phylogeny of dyella-like bacteria.</title>
        <authorList>
            <person name="Fu J."/>
        </authorList>
    </citation>
    <scope>NUCLEOTIDE SEQUENCE</scope>
    <source>
        <strain evidence="1">DHOC52</strain>
    </source>
</reference>
<proteinExistence type="predicted"/>
<protein>
    <submittedName>
        <fullName evidence="1">Uncharacterized protein</fullName>
    </submittedName>
</protein>
<accession>A0ABS2K8D0</accession>
<comment type="caution">
    <text evidence="1">The sequence shown here is derived from an EMBL/GenBank/DDBJ whole genome shotgun (WGS) entry which is preliminary data.</text>
</comment>
<sequence>MKEADEMEVYSLLLGFSDMSEEQQKLFTDGMNKYMYISSARRRQLRLCWERCFPDWNKYPGS</sequence>
<dbReference type="EMBL" id="JADIKE010000038">
    <property type="protein sequence ID" value="MBM7127093.1"/>
    <property type="molecule type" value="Genomic_DNA"/>
</dbReference>
<evidence type="ECO:0000313" key="1">
    <source>
        <dbReference type="EMBL" id="MBM7127093.1"/>
    </source>
</evidence>
<name>A0ABS2K8D0_9GAMM</name>
<evidence type="ECO:0000313" key="2">
    <source>
        <dbReference type="Proteomes" id="UP001430149"/>
    </source>
</evidence>
<keyword evidence="2" id="KW-1185">Reference proteome</keyword>
<dbReference type="Proteomes" id="UP001430149">
    <property type="component" value="Unassembled WGS sequence"/>
</dbReference>